<dbReference type="InterPro" id="IPR027379">
    <property type="entry name" value="CLS_N"/>
</dbReference>
<accession>A0A136LYY2</accession>
<protein>
    <recommendedName>
        <fullName evidence="7">Cardiolipin synthase N-terminal domain-containing protein</fullName>
    </recommendedName>
</protein>
<dbReference type="EMBL" id="JYNZ01000003">
    <property type="protein sequence ID" value="KXK26855.1"/>
    <property type="molecule type" value="Genomic_DNA"/>
</dbReference>
<evidence type="ECO:0000256" key="6">
    <source>
        <dbReference type="SAM" id="Phobius"/>
    </source>
</evidence>
<evidence type="ECO:0000256" key="4">
    <source>
        <dbReference type="ARBA" id="ARBA00022989"/>
    </source>
</evidence>
<proteinExistence type="predicted"/>
<organism evidence="8 9">
    <name type="scientific">candidate division WS6 bacterium OLB20</name>
    <dbReference type="NCBI Taxonomy" id="1617426"/>
    <lineage>
        <taxon>Bacteria</taxon>
        <taxon>Candidatus Dojkabacteria</taxon>
    </lineage>
</organism>
<feature type="transmembrane region" description="Helical" evidence="6">
    <location>
        <begin position="79"/>
        <end position="99"/>
    </location>
</feature>
<keyword evidence="2" id="KW-1003">Cell membrane</keyword>
<evidence type="ECO:0000313" key="8">
    <source>
        <dbReference type="EMBL" id="KXK26855.1"/>
    </source>
</evidence>
<feature type="domain" description="Cardiolipin synthase N-terminal" evidence="7">
    <location>
        <begin position="56"/>
        <end position="98"/>
    </location>
</feature>
<evidence type="ECO:0000256" key="1">
    <source>
        <dbReference type="ARBA" id="ARBA00004651"/>
    </source>
</evidence>
<dbReference type="AlphaFoldDB" id="A0A136LYY2"/>
<keyword evidence="5 6" id="KW-0472">Membrane</keyword>
<dbReference type="GO" id="GO:0005886">
    <property type="term" value="C:plasma membrane"/>
    <property type="evidence" value="ECO:0007669"/>
    <property type="project" value="UniProtKB-SubCell"/>
</dbReference>
<evidence type="ECO:0000256" key="3">
    <source>
        <dbReference type="ARBA" id="ARBA00022692"/>
    </source>
</evidence>
<feature type="transmembrane region" description="Helical" evidence="6">
    <location>
        <begin position="31"/>
        <end position="59"/>
    </location>
</feature>
<comment type="subcellular location">
    <subcellularLocation>
        <location evidence="1">Cell membrane</location>
        <topology evidence="1">Multi-pass membrane protein</topology>
    </subcellularLocation>
</comment>
<comment type="caution">
    <text evidence="8">The sequence shown here is derived from an EMBL/GenBank/DDBJ whole genome shotgun (WGS) entry which is preliminary data.</text>
</comment>
<keyword evidence="3 6" id="KW-0812">Transmembrane</keyword>
<evidence type="ECO:0000256" key="2">
    <source>
        <dbReference type="ARBA" id="ARBA00022475"/>
    </source>
</evidence>
<name>A0A136LYY2_9BACT</name>
<dbReference type="Pfam" id="PF13396">
    <property type="entry name" value="PLDc_N"/>
    <property type="match status" value="1"/>
</dbReference>
<dbReference type="Proteomes" id="UP000070457">
    <property type="component" value="Unassembled WGS sequence"/>
</dbReference>
<evidence type="ECO:0000259" key="7">
    <source>
        <dbReference type="Pfam" id="PF13396"/>
    </source>
</evidence>
<gene>
    <name evidence="8" type="ORF">TR69_WS6001000876</name>
</gene>
<evidence type="ECO:0000313" key="9">
    <source>
        <dbReference type="Proteomes" id="UP000070457"/>
    </source>
</evidence>
<reference evidence="8 9" key="1">
    <citation type="submission" date="2015-02" db="EMBL/GenBank/DDBJ databases">
        <title>Improved understanding of the partial-nitritation anammox process through 23 genomes representing the majority of the microbial community.</title>
        <authorList>
            <person name="Speth D.R."/>
            <person name="In T Zandt M."/>
            <person name="Guerrero Cruz S."/>
            <person name="Jetten M.S."/>
            <person name="Dutilh B.E."/>
        </authorList>
    </citation>
    <scope>NUCLEOTIDE SEQUENCE [LARGE SCALE GENOMIC DNA]</scope>
    <source>
        <strain evidence="8">OLB20</strain>
    </source>
</reference>
<keyword evidence="4 6" id="KW-1133">Transmembrane helix</keyword>
<sequence length="105" mass="11867">MQLFSLLEAFTPLFQSSVELSHVQSVAGTGLIGLSFVLICCVYIVPLFAALVMFTFWVWMLIVVIQRDEATFSDSNGKLLWILIIVFTGIIGAGLYYFMEFRKET</sequence>
<evidence type="ECO:0000256" key="5">
    <source>
        <dbReference type="ARBA" id="ARBA00023136"/>
    </source>
</evidence>